<evidence type="ECO:0000313" key="1">
    <source>
        <dbReference type="EMBL" id="EPR30730.1"/>
    </source>
</evidence>
<dbReference type="Proteomes" id="UP000014975">
    <property type="component" value="Unassembled WGS sequence"/>
</dbReference>
<comment type="caution">
    <text evidence="1">The sequence shown here is derived from an EMBL/GenBank/DDBJ whole genome shotgun (WGS) entry which is preliminary data.</text>
</comment>
<dbReference type="AlphaFoldDB" id="S7T2K0"/>
<keyword evidence="2" id="KW-1185">Reference proteome</keyword>
<dbReference type="EMBL" id="ATHI01000031">
    <property type="protein sequence ID" value="EPR30730.1"/>
    <property type="molecule type" value="Genomic_DNA"/>
</dbReference>
<accession>S7T2K0</accession>
<dbReference type="PATRIC" id="fig|1121439.3.peg.2839"/>
<organism evidence="1 2">
    <name type="scientific">Alkalidesulfovibrio alkalitolerans DSM 16529</name>
    <dbReference type="NCBI Taxonomy" id="1121439"/>
    <lineage>
        <taxon>Bacteria</taxon>
        <taxon>Pseudomonadati</taxon>
        <taxon>Thermodesulfobacteriota</taxon>
        <taxon>Desulfovibrionia</taxon>
        <taxon>Desulfovibrionales</taxon>
        <taxon>Desulfovibrionaceae</taxon>
        <taxon>Alkalidesulfovibrio</taxon>
    </lineage>
</organism>
<name>S7T2K0_9BACT</name>
<dbReference type="STRING" id="1121439.dsat_1452"/>
<sequence>METSRPLFPLPARRRVPDSAFARAYEAVDDSCMAALKTAIAGLFAMYPPRPGDAQKPRRQEWSLGWLDASFKETPLDFVIFLLPDSPISPLKLLAALVPARTSGVRQVIVVRREAAKWEDEVLVALELAGQEAVHVCDDSMETRIAKSLGASKSLGVVVDMAGDWAGFAQTPAVRCVRLAQAAPLGVFYEGPEEFALRMISRLHPDSGITVWNAPRKVRGMRHRSGDFETFLTQPYAAAFVPCHLRECAASRFPLTLCPGAETFWWWPRLLPADFSACRLSLLSGGRDG</sequence>
<protein>
    <submittedName>
        <fullName evidence="1">Uncharacterized protein</fullName>
    </submittedName>
</protein>
<evidence type="ECO:0000313" key="2">
    <source>
        <dbReference type="Proteomes" id="UP000014975"/>
    </source>
</evidence>
<proteinExistence type="predicted"/>
<gene>
    <name evidence="1" type="ORF">dsat_1452</name>
</gene>
<reference evidence="1 2" key="1">
    <citation type="journal article" date="2013" name="Genome Announc.">
        <title>Draft genome sequences for three mercury-methylating, sulfate-reducing bacteria.</title>
        <authorList>
            <person name="Brown S.D."/>
            <person name="Hurt R.A.Jr."/>
            <person name="Gilmour C.C."/>
            <person name="Elias D.A."/>
        </authorList>
    </citation>
    <scope>NUCLEOTIDE SEQUENCE [LARGE SCALE GENOMIC DNA]</scope>
    <source>
        <strain evidence="1 2">DSM 16529</strain>
    </source>
</reference>